<feature type="region of interest" description="Disordered" evidence="1">
    <location>
        <begin position="15"/>
        <end position="73"/>
    </location>
</feature>
<organism evidence="3 4">
    <name type="scientific">Anaeromyxobacter diazotrophicus</name>
    <dbReference type="NCBI Taxonomy" id="2590199"/>
    <lineage>
        <taxon>Bacteria</taxon>
        <taxon>Pseudomonadati</taxon>
        <taxon>Myxococcota</taxon>
        <taxon>Myxococcia</taxon>
        <taxon>Myxococcales</taxon>
        <taxon>Cystobacterineae</taxon>
        <taxon>Anaeromyxobacteraceae</taxon>
        <taxon>Anaeromyxobacter</taxon>
    </lineage>
</organism>
<dbReference type="EMBL" id="BJTG01000012">
    <property type="protein sequence ID" value="GEJ59264.1"/>
    <property type="molecule type" value="Genomic_DNA"/>
</dbReference>
<dbReference type="Proteomes" id="UP000503640">
    <property type="component" value="Unassembled WGS sequence"/>
</dbReference>
<keyword evidence="2" id="KW-0732">Signal</keyword>
<accession>A0A7I9VS42</accession>
<dbReference type="AlphaFoldDB" id="A0A7I9VS42"/>
<name>A0A7I9VS42_9BACT</name>
<gene>
    <name evidence="3" type="ORF">AMYX_40050</name>
</gene>
<dbReference type="InterPro" id="IPR023614">
    <property type="entry name" value="Porin_dom_sf"/>
</dbReference>
<reference evidence="4" key="1">
    <citation type="journal article" date="2020" name="Appl. Environ. Microbiol.">
        <title>Diazotrophic Anaeromyxobacter Isolates from Soils.</title>
        <authorList>
            <person name="Masuda Y."/>
            <person name="Yamanaka H."/>
            <person name="Xu Z.X."/>
            <person name="Shiratori Y."/>
            <person name="Aono T."/>
            <person name="Amachi S."/>
            <person name="Senoo K."/>
            <person name="Itoh H."/>
        </authorList>
    </citation>
    <scope>NUCLEOTIDE SEQUENCE [LARGE SCALE GENOMIC DNA]</scope>
    <source>
        <strain evidence="4">R267</strain>
    </source>
</reference>
<sequence>MHWFLVAALALAAEPAAAPPPQPSAEEQKKLEEEIAKELGAAPGGAAAAPAPAGAPPVDAAPAPAPGPGGQAATGGNPYARILMLPDISAIGDFAGTYHNLDVGSLSPRSGLYGAPHEVTPHFEELELGLQSVVDPYARADIFISFTPAGVDVEEAYLTTLTLPAGFQVRAGKFLSPFGRLNQQHPHVWDFVDAPLAMDRLLSADALKGPGVDVAWLAPLPWFAELHLAGQTTRPSFVEEDRRTVVARLQQYFEVGEGATLGVGLSGARIQEPLRGASREVGGADLMLKVRPVNSRSYVVLQGEVFARRMRGTEEEGTASGGYLQAVFRDGPFYAYGVRGELAPAVVPGTTLVTSGSGTERRVSALAEWLPSEFQRLRAQVAWDHLPGGRDGFEATLHLEFVIGAHGAHPF</sequence>
<feature type="compositionally biased region" description="Basic and acidic residues" evidence="1">
    <location>
        <begin position="26"/>
        <end position="37"/>
    </location>
</feature>
<dbReference type="RefSeq" id="WP_176068589.1">
    <property type="nucleotide sequence ID" value="NZ_BJTG01000012.1"/>
</dbReference>
<dbReference type="Gene3D" id="2.40.160.10">
    <property type="entry name" value="Porin"/>
    <property type="match status" value="1"/>
</dbReference>
<evidence type="ECO:0000256" key="1">
    <source>
        <dbReference type="SAM" id="MobiDB-lite"/>
    </source>
</evidence>
<feature type="signal peptide" evidence="2">
    <location>
        <begin position="1"/>
        <end position="18"/>
    </location>
</feature>
<keyword evidence="4" id="KW-1185">Reference proteome</keyword>
<evidence type="ECO:0000313" key="3">
    <source>
        <dbReference type="EMBL" id="GEJ59264.1"/>
    </source>
</evidence>
<evidence type="ECO:0000313" key="4">
    <source>
        <dbReference type="Proteomes" id="UP000503640"/>
    </source>
</evidence>
<feature type="chain" id="PRO_5029494100" evidence="2">
    <location>
        <begin position="19"/>
        <end position="411"/>
    </location>
</feature>
<evidence type="ECO:0000256" key="2">
    <source>
        <dbReference type="SAM" id="SignalP"/>
    </source>
</evidence>
<proteinExistence type="predicted"/>
<feature type="compositionally biased region" description="Low complexity" evidence="1">
    <location>
        <begin position="40"/>
        <end position="62"/>
    </location>
</feature>
<protein>
    <submittedName>
        <fullName evidence="3">Uncharacterized protein</fullName>
    </submittedName>
</protein>
<comment type="caution">
    <text evidence="3">The sequence shown here is derived from an EMBL/GenBank/DDBJ whole genome shotgun (WGS) entry which is preliminary data.</text>
</comment>